<dbReference type="SUPFAM" id="SSF52172">
    <property type="entry name" value="CheY-like"/>
    <property type="match status" value="1"/>
</dbReference>
<dbReference type="InterPro" id="IPR000792">
    <property type="entry name" value="Tscrpt_reg_LuxR_C"/>
</dbReference>
<dbReference type="STRING" id="1406840.Q763_11490"/>
<keyword evidence="6" id="KW-1185">Reference proteome</keyword>
<reference evidence="5 6" key="1">
    <citation type="submission" date="2013-09" db="EMBL/GenBank/DDBJ databases">
        <authorList>
            <person name="Zeng Z."/>
            <person name="Chen C."/>
        </authorList>
    </citation>
    <scope>NUCLEOTIDE SEQUENCE [LARGE SCALE GENOMIC DNA]</scope>
    <source>
        <strain evidence="5 6">F44-8</strain>
    </source>
</reference>
<dbReference type="PANTHER" id="PTHR43214">
    <property type="entry name" value="TWO-COMPONENT RESPONSE REGULATOR"/>
    <property type="match status" value="1"/>
</dbReference>
<dbReference type="SMART" id="SM00421">
    <property type="entry name" value="HTH_LUXR"/>
    <property type="match status" value="1"/>
</dbReference>
<dbReference type="GO" id="GO:0006355">
    <property type="term" value="P:regulation of DNA-templated transcription"/>
    <property type="evidence" value="ECO:0007669"/>
    <property type="project" value="InterPro"/>
</dbReference>
<dbReference type="InterPro" id="IPR016032">
    <property type="entry name" value="Sig_transdc_resp-reg_C-effctor"/>
</dbReference>
<evidence type="ECO:0000313" key="6">
    <source>
        <dbReference type="Proteomes" id="UP000030129"/>
    </source>
</evidence>
<proteinExistence type="predicted"/>
<keyword evidence="2" id="KW-0597">Phosphoprotein</keyword>
<evidence type="ECO:0000259" key="4">
    <source>
        <dbReference type="PROSITE" id="PS50110"/>
    </source>
</evidence>
<gene>
    <name evidence="5" type="ORF">Q763_11490</name>
</gene>
<dbReference type="InterPro" id="IPR001789">
    <property type="entry name" value="Sig_transdc_resp-reg_receiver"/>
</dbReference>
<feature type="domain" description="Response regulatory" evidence="4">
    <location>
        <begin position="5"/>
        <end position="123"/>
    </location>
</feature>
<keyword evidence="1" id="KW-0238">DNA-binding</keyword>
<dbReference type="Pfam" id="PF00196">
    <property type="entry name" value="GerE"/>
    <property type="match status" value="1"/>
</dbReference>
<dbReference type="PRINTS" id="PR00038">
    <property type="entry name" value="HTHLUXR"/>
</dbReference>
<comment type="caution">
    <text evidence="5">The sequence shown here is derived from an EMBL/GenBank/DDBJ whole genome shotgun (WGS) entry which is preliminary data.</text>
</comment>
<dbReference type="GO" id="GO:0000160">
    <property type="term" value="P:phosphorelay signal transduction system"/>
    <property type="evidence" value="ECO:0007669"/>
    <property type="project" value="InterPro"/>
</dbReference>
<dbReference type="InterPro" id="IPR011006">
    <property type="entry name" value="CheY-like_superfamily"/>
</dbReference>
<dbReference type="CDD" id="cd06170">
    <property type="entry name" value="LuxR_C_like"/>
    <property type="match status" value="1"/>
</dbReference>
<evidence type="ECO:0000256" key="1">
    <source>
        <dbReference type="ARBA" id="ARBA00023125"/>
    </source>
</evidence>
<dbReference type="SUPFAM" id="SSF46894">
    <property type="entry name" value="C-terminal effector domain of the bipartite response regulators"/>
    <property type="match status" value="1"/>
</dbReference>
<evidence type="ECO:0000313" key="5">
    <source>
        <dbReference type="EMBL" id="KGO80270.1"/>
    </source>
</evidence>
<dbReference type="PROSITE" id="PS50110">
    <property type="entry name" value="RESPONSE_REGULATORY"/>
    <property type="match status" value="1"/>
</dbReference>
<organism evidence="5 6">
    <name type="scientific">Flavobacterium beibuense F44-8</name>
    <dbReference type="NCBI Taxonomy" id="1406840"/>
    <lineage>
        <taxon>Bacteria</taxon>
        <taxon>Pseudomonadati</taxon>
        <taxon>Bacteroidota</taxon>
        <taxon>Flavobacteriia</taxon>
        <taxon>Flavobacteriales</taxon>
        <taxon>Flavobacteriaceae</taxon>
        <taxon>Flavobacterium</taxon>
    </lineage>
</organism>
<feature type="modified residue" description="4-aspartylphosphate" evidence="2">
    <location>
        <position position="58"/>
    </location>
</feature>
<evidence type="ECO:0000256" key="2">
    <source>
        <dbReference type="PROSITE-ProRule" id="PRU00169"/>
    </source>
</evidence>
<dbReference type="eggNOG" id="COG2197">
    <property type="taxonomic scope" value="Bacteria"/>
</dbReference>
<dbReference type="PANTHER" id="PTHR43214:SF43">
    <property type="entry name" value="TWO-COMPONENT RESPONSE REGULATOR"/>
    <property type="match status" value="1"/>
</dbReference>
<name>A0A0A2LVV5_9FLAO</name>
<dbReference type="InterPro" id="IPR039420">
    <property type="entry name" value="WalR-like"/>
</dbReference>
<dbReference type="PROSITE" id="PS50043">
    <property type="entry name" value="HTH_LUXR_2"/>
    <property type="match status" value="1"/>
</dbReference>
<evidence type="ECO:0000259" key="3">
    <source>
        <dbReference type="PROSITE" id="PS50043"/>
    </source>
</evidence>
<feature type="domain" description="HTH luxR-type" evidence="3">
    <location>
        <begin position="149"/>
        <end position="214"/>
    </location>
</feature>
<dbReference type="AlphaFoldDB" id="A0A0A2LVV5"/>
<dbReference type="Proteomes" id="UP000030129">
    <property type="component" value="Unassembled WGS sequence"/>
</dbReference>
<dbReference type="SMART" id="SM00448">
    <property type="entry name" value="REC"/>
    <property type="match status" value="1"/>
</dbReference>
<dbReference type="Pfam" id="PF00072">
    <property type="entry name" value="Response_reg"/>
    <property type="match status" value="1"/>
</dbReference>
<dbReference type="GO" id="GO:0003677">
    <property type="term" value="F:DNA binding"/>
    <property type="evidence" value="ECO:0007669"/>
    <property type="project" value="UniProtKB-KW"/>
</dbReference>
<protein>
    <submittedName>
        <fullName evidence="5">Phosphoglyceromutase</fullName>
    </submittedName>
</protein>
<dbReference type="EMBL" id="JRLV01000011">
    <property type="protein sequence ID" value="KGO80270.1"/>
    <property type="molecule type" value="Genomic_DNA"/>
</dbReference>
<accession>A0A0A2LVV5</accession>
<dbReference type="RefSeq" id="WP_035134279.1">
    <property type="nucleotide sequence ID" value="NZ_JRLV01000011.1"/>
</dbReference>
<dbReference type="Gene3D" id="3.40.50.2300">
    <property type="match status" value="1"/>
</dbReference>
<sequence length="223" mass="25008">MSKKLIAITDDDNLITTLLKDYLDSIENYKVLLTASNGLDLIEKLNASDILPDILLLDLKMKEMDGVETTEYLKNNFPTIKIIIISSHYQSSFLGFMFKTGASAFVPKGISPVVLKQVIDKVYDSGVYFMEDQIESVREQISSKAPKPELSDDTDLSEREMEVLKLICMQKTAKEIGETLFITTRTVEGHRNNLFTKTGAKNIAGLVIFAIKHNIIDVNNLVL</sequence>